<dbReference type="GO" id="GO:0003677">
    <property type="term" value="F:DNA binding"/>
    <property type="evidence" value="ECO:0007669"/>
    <property type="project" value="UniProtKB-UniRule"/>
</dbReference>
<organism evidence="7 8">
    <name type="scientific">Erpetoichthys calabaricus</name>
    <name type="common">Rope fish</name>
    <name type="synonym">Calamoichthys calabaricus</name>
    <dbReference type="NCBI Taxonomy" id="27687"/>
    <lineage>
        <taxon>Eukaryota</taxon>
        <taxon>Metazoa</taxon>
        <taxon>Chordata</taxon>
        <taxon>Craniata</taxon>
        <taxon>Vertebrata</taxon>
        <taxon>Euteleostomi</taxon>
        <taxon>Actinopterygii</taxon>
        <taxon>Polypteriformes</taxon>
        <taxon>Polypteridae</taxon>
        <taxon>Erpetoichthys</taxon>
    </lineage>
</organism>
<dbReference type="Ensembl" id="ENSECRT00000006529.1">
    <property type="protein sequence ID" value="ENSECRP00000006426.1"/>
    <property type="gene ID" value="ENSECRG00000004287.1"/>
</dbReference>
<evidence type="ECO:0000313" key="8">
    <source>
        <dbReference type="Proteomes" id="UP000694620"/>
    </source>
</evidence>
<dbReference type="SUPFAM" id="SSF57716">
    <property type="entry name" value="Glucocorticoid receptor-like (DNA-binding domain)"/>
    <property type="match status" value="1"/>
</dbReference>
<feature type="domain" description="THAP-type" evidence="6">
    <location>
        <begin position="1"/>
        <end position="73"/>
    </location>
</feature>
<evidence type="ECO:0000256" key="5">
    <source>
        <dbReference type="PROSITE-ProRule" id="PRU00309"/>
    </source>
</evidence>
<evidence type="ECO:0000256" key="3">
    <source>
        <dbReference type="ARBA" id="ARBA00022833"/>
    </source>
</evidence>
<evidence type="ECO:0000313" key="7">
    <source>
        <dbReference type="Ensembl" id="ENSECRP00000006426.1"/>
    </source>
</evidence>
<keyword evidence="8" id="KW-1185">Reference proteome</keyword>
<dbReference type="Pfam" id="PF05485">
    <property type="entry name" value="THAP"/>
    <property type="match status" value="1"/>
</dbReference>
<reference evidence="7" key="1">
    <citation type="submission" date="2021-06" db="EMBL/GenBank/DDBJ databases">
        <authorList>
            <consortium name="Wellcome Sanger Institute Data Sharing"/>
        </authorList>
    </citation>
    <scope>NUCLEOTIDE SEQUENCE [LARGE SCALE GENOMIC DNA]</scope>
</reference>
<dbReference type="Proteomes" id="UP000694620">
    <property type="component" value="Chromosome 3"/>
</dbReference>
<dbReference type="GO" id="GO:0008270">
    <property type="term" value="F:zinc ion binding"/>
    <property type="evidence" value="ECO:0007669"/>
    <property type="project" value="UniProtKB-KW"/>
</dbReference>
<proteinExistence type="predicted"/>
<keyword evidence="1" id="KW-0479">Metal-binding</keyword>
<protein>
    <recommendedName>
        <fullName evidence="6">THAP-type domain-containing protein</fullName>
    </recommendedName>
</protein>
<evidence type="ECO:0000256" key="4">
    <source>
        <dbReference type="ARBA" id="ARBA00023125"/>
    </source>
</evidence>
<keyword evidence="4 5" id="KW-0238">DNA-binding</keyword>
<keyword evidence="2 5" id="KW-0863">Zinc-finger</keyword>
<dbReference type="PROSITE" id="PS50950">
    <property type="entry name" value="ZF_THAP"/>
    <property type="match status" value="1"/>
</dbReference>
<evidence type="ECO:0000259" key="6">
    <source>
        <dbReference type="PROSITE" id="PS50950"/>
    </source>
</evidence>
<reference evidence="7" key="2">
    <citation type="submission" date="2025-08" db="UniProtKB">
        <authorList>
            <consortium name="Ensembl"/>
        </authorList>
    </citation>
    <scope>IDENTIFICATION</scope>
</reference>
<evidence type="ECO:0000256" key="2">
    <source>
        <dbReference type="ARBA" id="ARBA00022771"/>
    </source>
</evidence>
<evidence type="ECO:0000256" key="1">
    <source>
        <dbReference type="ARBA" id="ARBA00022723"/>
    </source>
</evidence>
<name>A0A8C4X5K7_ERPCA</name>
<reference evidence="7" key="3">
    <citation type="submission" date="2025-09" db="UniProtKB">
        <authorList>
            <consortium name="Ensembl"/>
        </authorList>
    </citation>
    <scope>IDENTIFICATION</scope>
</reference>
<keyword evidence="3" id="KW-0862">Zinc</keyword>
<dbReference type="InterPro" id="IPR006612">
    <property type="entry name" value="THAP_Znf"/>
</dbReference>
<dbReference type="GeneTree" id="ENSGT00950000183392"/>
<sequence>MTKSGCSTVLRFHTFTSDVETQFKWIIAVRRVSFTVSPHAQVCSSYFKKEDFQKSGSETGWRLLKKGAVPALSDCRAST</sequence>
<dbReference type="AlphaFoldDB" id="A0A8C4X5K7"/>
<accession>A0A8C4X5K7</accession>